<gene>
    <name evidence="3" type="ORF">ENQ34_04765</name>
</gene>
<dbReference type="InterPro" id="IPR006750">
    <property type="entry name" value="YdcZ"/>
</dbReference>
<dbReference type="GO" id="GO:0005886">
    <property type="term" value="C:plasma membrane"/>
    <property type="evidence" value="ECO:0007669"/>
    <property type="project" value="TreeGrafter"/>
</dbReference>
<dbReference type="EMBL" id="DSMU01000301">
    <property type="protein sequence ID" value="HEL65971.1"/>
    <property type="molecule type" value="Genomic_DNA"/>
</dbReference>
<organism evidence="3">
    <name type="scientific">Ammonifex degensii</name>
    <dbReference type="NCBI Taxonomy" id="42838"/>
    <lineage>
        <taxon>Bacteria</taxon>
        <taxon>Bacillati</taxon>
        <taxon>Bacillota</taxon>
        <taxon>Clostridia</taxon>
        <taxon>Thermoanaerobacterales</taxon>
        <taxon>Thermoanaerobacteraceae</taxon>
        <taxon>Ammonifex</taxon>
    </lineage>
</organism>
<dbReference type="Pfam" id="PF04657">
    <property type="entry name" value="DMT_YdcZ"/>
    <property type="match status" value="1"/>
</dbReference>
<evidence type="ECO:0000313" key="3">
    <source>
        <dbReference type="EMBL" id="HEL65971.1"/>
    </source>
</evidence>
<dbReference type="AlphaFoldDB" id="A0A7C2E3H2"/>
<keyword evidence="1" id="KW-0472">Membrane</keyword>
<feature type="signal peptide" evidence="2">
    <location>
        <begin position="1"/>
        <end position="20"/>
    </location>
</feature>
<keyword evidence="2" id="KW-0732">Signal</keyword>
<protein>
    <submittedName>
        <fullName evidence="3">DMT family transporter</fullName>
    </submittedName>
</protein>
<feature type="transmembrane region" description="Helical" evidence="1">
    <location>
        <begin position="128"/>
        <end position="145"/>
    </location>
</feature>
<keyword evidence="1" id="KW-0812">Transmembrane</keyword>
<accession>A0A7C2E3H2</accession>
<feature type="transmembrane region" description="Helical" evidence="1">
    <location>
        <begin position="69"/>
        <end position="87"/>
    </location>
</feature>
<feature type="transmembrane region" description="Helical" evidence="1">
    <location>
        <begin position="36"/>
        <end position="57"/>
    </location>
</feature>
<dbReference type="PANTHER" id="PTHR34821">
    <property type="entry name" value="INNER MEMBRANE PROTEIN YDCZ"/>
    <property type="match status" value="1"/>
</dbReference>
<dbReference type="PANTHER" id="PTHR34821:SF2">
    <property type="entry name" value="INNER MEMBRANE PROTEIN YDCZ"/>
    <property type="match status" value="1"/>
</dbReference>
<sequence length="147" mass="15466">MPGLRFFSLLLAAASGAVMAVQGSVNALLGKISGLWEATFVVHAVGAAFAGMLLLFLKSGGFSRLGQAPWYAWIGGILGVLIIYGVARSIPQVGVAPATTAIILGQVLTATVIDHFGLLGMTRLPFNYWRILGCVFLASGAWFLLKK</sequence>
<proteinExistence type="predicted"/>
<keyword evidence="1" id="KW-1133">Transmembrane helix</keyword>
<reference evidence="3" key="1">
    <citation type="journal article" date="2020" name="mSystems">
        <title>Genome- and Community-Level Interaction Insights into Carbon Utilization and Element Cycling Functions of Hydrothermarchaeota in Hydrothermal Sediment.</title>
        <authorList>
            <person name="Zhou Z."/>
            <person name="Liu Y."/>
            <person name="Xu W."/>
            <person name="Pan J."/>
            <person name="Luo Z.H."/>
            <person name="Li M."/>
        </authorList>
    </citation>
    <scope>NUCLEOTIDE SEQUENCE [LARGE SCALE GENOMIC DNA]</scope>
    <source>
        <strain evidence="3">SpSt-300</strain>
    </source>
</reference>
<name>A0A7C2E3H2_9THEO</name>
<evidence type="ECO:0000256" key="2">
    <source>
        <dbReference type="SAM" id="SignalP"/>
    </source>
</evidence>
<feature type="transmembrane region" description="Helical" evidence="1">
    <location>
        <begin position="93"/>
        <end position="116"/>
    </location>
</feature>
<evidence type="ECO:0000256" key="1">
    <source>
        <dbReference type="SAM" id="Phobius"/>
    </source>
</evidence>
<feature type="chain" id="PRO_5038426150" evidence="2">
    <location>
        <begin position="21"/>
        <end position="147"/>
    </location>
</feature>
<comment type="caution">
    <text evidence="3">The sequence shown here is derived from an EMBL/GenBank/DDBJ whole genome shotgun (WGS) entry which is preliminary data.</text>
</comment>